<dbReference type="EMBL" id="NCKV01042611">
    <property type="protein sequence ID" value="RWS18271.1"/>
    <property type="molecule type" value="Genomic_DNA"/>
</dbReference>
<keyword evidence="4" id="KW-1185">Reference proteome</keyword>
<dbReference type="FunFam" id="1.10.418.10:FF:000149">
    <property type="entry name" value="Smoothelin-like 1"/>
    <property type="match status" value="1"/>
</dbReference>
<dbReference type="InterPro" id="IPR036872">
    <property type="entry name" value="CH_dom_sf"/>
</dbReference>
<protein>
    <submittedName>
        <fullName evidence="3">Smoothelin-like protein</fullName>
    </submittedName>
</protein>
<sequence>MSSFRTFGQSTVMSANQSRTTTVMRSATDIKEVLLRWCKSKTSEYPNVEITNFSSSWADGLAFCALIHHFYPDAFDFNALDAKNRRKNFELAFKTAEY</sequence>
<name>A0A443RSG8_9ACAR</name>
<evidence type="ECO:0000259" key="2">
    <source>
        <dbReference type="PROSITE" id="PS50021"/>
    </source>
</evidence>
<feature type="domain" description="Calponin-homology (CH)" evidence="2">
    <location>
        <begin position="28"/>
        <end position="98"/>
    </location>
</feature>
<feature type="region of interest" description="Disordered" evidence="1">
    <location>
        <begin position="1"/>
        <end position="21"/>
    </location>
</feature>
<dbReference type="PROSITE" id="PS50021">
    <property type="entry name" value="CH"/>
    <property type="match status" value="1"/>
</dbReference>
<evidence type="ECO:0000313" key="3">
    <source>
        <dbReference type="EMBL" id="RWS18271.1"/>
    </source>
</evidence>
<dbReference type="AlphaFoldDB" id="A0A443RSG8"/>
<dbReference type="Proteomes" id="UP000288716">
    <property type="component" value="Unassembled WGS sequence"/>
</dbReference>
<dbReference type="PANTHER" id="PTHR23167">
    <property type="entry name" value="CALPONIN HOMOLOGY DOMAIN-CONTAINING PROTEIN DDB_G0272472-RELATED"/>
    <property type="match status" value="1"/>
</dbReference>
<proteinExistence type="predicted"/>
<gene>
    <name evidence="3" type="ORF">B4U80_02495</name>
</gene>
<feature type="non-terminal residue" evidence="3">
    <location>
        <position position="98"/>
    </location>
</feature>
<dbReference type="STRING" id="299467.A0A443RSG8"/>
<dbReference type="PANTHER" id="PTHR23167:SF88">
    <property type="entry name" value="CALPONIN-HOMOLOGY (CH) DOMAIN-CONTAINING PROTEIN"/>
    <property type="match status" value="1"/>
</dbReference>
<accession>A0A443RSG8</accession>
<dbReference type="Pfam" id="PF00307">
    <property type="entry name" value="CH"/>
    <property type="match status" value="1"/>
</dbReference>
<comment type="caution">
    <text evidence="3">The sequence shown here is derived from an EMBL/GenBank/DDBJ whole genome shotgun (WGS) entry which is preliminary data.</text>
</comment>
<dbReference type="InterPro" id="IPR001715">
    <property type="entry name" value="CH_dom"/>
</dbReference>
<dbReference type="SUPFAM" id="SSF47576">
    <property type="entry name" value="Calponin-homology domain, CH-domain"/>
    <property type="match status" value="1"/>
</dbReference>
<reference evidence="3 4" key="1">
    <citation type="journal article" date="2018" name="Gigascience">
        <title>Genomes of trombidid mites reveal novel predicted allergens and laterally-transferred genes associated with secondary metabolism.</title>
        <authorList>
            <person name="Dong X."/>
            <person name="Chaisiri K."/>
            <person name="Xia D."/>
            <person name="Armstrong S.D."/>
            <person name="Fang Y."/>
            <person name="Donnelly M.J."/>
            <person name="Kadowaki T."/>
            <person name="McGarry J.W."/>
            <person name="Darby A.C."/>
            <person name="Makepeace B.L."/>
        </authorList>
    </citation>
    <scope>NUCLEOTIDE SEQUENCE [LARGE SCALE GENOMIC DNA]</scope>
    <source>
        <strain evidence="3">UoL-UT</strain>
    </source>
</reference>
<dbReference type="Gene3D" id="1.10.418.10">
    <property type="entry name" value="Calponin-like domain"/>
    <property type="match status" value="1"/>
</dbReference>
<evidence type="ECO:0000256" key="1">
    <source>
        <dbReference type="SAM" id="MobiDB-lite"/>
    </source>
</evidence>
<dbReference type="VEuPathDB" id="VectorBase:LDEU013769"/>
<evidence type="ECO:0000313" key="4">
    <source>
        <dbReference type="Proteomes" id="UP000288716"/>
    </source>
</evidence>
<dbReference type="InterPro" id="IPR050540">
    <property type="entry name" value="F-actin_Monoox_Mical"/>
</dbReference>
<organism evidence="3 4">
    <name type="scientific">Leptotrombidium deliense</name>
    <dbReference type="NCBI Taxonomy" id="299467"/>
    <lineage>
        <taxon>Eukaryota</taxon>
        <taxon>Metazoa</taxon>
        <taxon>Ecdysozoa</taxon>
        <taxon>Arthropoda</taxon>
        <taxon>Chelicerata</taxon>
        <taxon>Arachnida</taxon>
        <taxon>Acari</taxon>
        <taxon>Acariformes</taxon>
        <taxon>Trombidiformes</taxon>
        <taxon>Prostigmata</taxon>
        <taxon>Anystina</taxon>
        <taxon>Parasitengona</taxon>
        <taxon>Trombiculoidea</taxon>
        <taxon>Trombiculidae</taxon>
        <taxon>Leptotrombidium</taxon>
    </lineage>
</organism>
<dbReference type="OrthoDB" id="10017054at2759"/>